<evidence type="ECO:0000256" key="10">
    <source>
        <dbReference type="ARBA" id="ARBA00022984"/>
    </source>
</evidence>
<organism evidence="18 19">
    <name type="scientific">Syntrophomonas zehnderi OL-4</name>
    <dbReference type="NCBI Taxonomy" id="690567"/>
    <lineage>
        <taxon>Bacteria</taxon>
        <taxon>Bacillati</taxon>
        <taxon>Bacillota</taxon>
        <taxon>Clostridia</taxon>
        <taxon>Eubacteriales</taxon>
        <taxon>Syntrophomonadaceae</taxon>
        <taxon>Syntrophomonas</taxon>
    </lineage>
</organism>
<evidence type="ECO:0000256" key="12">
    <source>
        <dbReference type="ARBA" id="ARBA00034000"/>
    </source>
</evidence>
<dbReference type="UniPathway" id="UPA00219"/>
<evidence type="ECO:0000256" key="11">
    <source>
        <dbReference type="ARBA" id="ARBA00023316"/>
    </source>
</evidence>
<dbReference type="InterPro" id="IPR012907">
    <property type="entry name" value="Peptidase_S11_C"/>
</dbReference>
<sequence>MIVKKWLPCLLCLIFIISLTGPALASNDLENVKAEAYILTDADSGQVLLAQNEHKRLPPASMTKLMTMLLAVEALEEGRVSLKEKVATSEYAANMGGSQIYLAPGEEMTFEDMLIAIAVGSANDASVAVGEKLAGSNKAFVAKMNAKAKQLGMKNTHFVNANGLHAEDHYTSAADMAILARNALNYPRILEYTSIKEYPLRDGKFILYNTNKLLWWYKGADGFKTGRTEEAKNCLTSTAKQDGLRLISVVMASPETRGHFRDSMQIFNYGFAKYAYKIFVPQDSVAGMVTVGKGNQDKVEAVAAQDAGSIFEKGEKAQITNQKILLKYVDAPVKKGQKLGEVRIYKNGKQHKTVDLIANTDIKRGGITNQIKKMFVETYLL</sequence>
<dbReference type="PANTHER" id="PTHR21581:SF6">
    <property type="entry name" value="TRAFFICKING PROTEIN PARTICLE COMPLEX SUBUNIT 12"/>
    <property type="match status" value="1"/>
</dbReference>
<dbReference type="PRINTS" id="PR00725">
    <property type="entry name" value="DADACBPTASE1"/>
</dbReference>
<comment type="function">
    <text evidence="1">Removes C-terminal D-alanyl residues from sugar-peptide cell wall precursors.</text>
</comment>
<keyword evidence="5 18" id="KW-0121">Carboxypeptidase</keyword>
<feature type="active site" evidence="13">
    <location>
        <position position="121"/>
    </location>
</feature>
<dbReference type="InterPro" id="IPR001967">
    <property type="entry name" value="Peptidase_S11_N"/>
</dbReference>
<keyword evidence="19" id="KW-1185">Reference proteome</keyword>
<dbReference type="SUPFAM" id="SSF56601">
    <property type="entry name" value="beta-lactamase/transpeptidase-like"/>
    <property type="match status" value="1"/>
</dbReference>
<dbReference type="AlphaFoldDB" id="A0A0E3W356"/>
<proteinExistence type="inferred from homology"/>
<dbReference type="GO" id="GO:0008360">
    <property type="term" value="P:regulation of cell shape"/>
    <property type="evidence" value="ECO:0007669"/>
    <property type="project" value="UniProtKB-KW"/>
</dbReference>
<name>A0A0E3W356_9FIRM</name>
<evidence type="ECO:0000256" key="8">
    <source>
        <dbReference type="ARBA" id="ARBA00022801"/>
    </source>
</evidence>
<feature type="binding site" evidence="14">
    <location>
        <position position="224"/>
    </location>
    <ligand>
        <name>substrate</name>
    </ligand>
</feature>
<feature type="chain" id="PRO_5002414715" description="serine-type D-Ala-D-Ala carboxypeptidase" evidence="16">
    <location>
        <begin position="26"/>
        <end position="381"/>
    </location>
</feature>
<evidence type="ECO:0000256" key="14">
    <source>
        <dbReference type="PIRSR" id="PIRSR618044-2"/>
    </source>
</evidence>
<evidence type="ECO:0000256" key="7">
    <source>
        <dbReference type="ARBA" id="ARBA00022729"/>
    </source>
</evidence>
<accession>A0A0E3W356</accession>
<dbReference type="Pfam" id="PF00768">
    <property type="entry name" value="Peptidase_S11"/>
    <property type="match status" value="1"/>
</dbReference>
<dbReference type="GO" id="GO:0071555">
    <property type="term" value="P:cell wall organization"/>
    <property type="evidence" value="ECO:0007669"/>
    <property type="project" value="UniProtKB-KW"/>
</dbReference>
<feature type="signal peptide" evidence="16">
    <location>
        <begin position="1"/>
        <end position="25"/>
    </location>
</feature>
<keyword evidence="9" id="KW-0133">Cell shape</keyword>
<dbReference type="Gene3D" id="2.60.410.10">
    <property type="entry name" value="D-Ala-D-Ala carboxypeptidase, C-terminal domain"/>
    <property type="match status" value="1"/>
</dbReference>
<comment type="catalytic activity">
    <reaction evidence="12">
        <text>Preferential cleavage: (Ac)2-L-Lys-D-Ala-|-D-Ala. Also transpeptidation of peptidyl-alanyl moieties that are N-acyl substituents of D-alanine.</text>
        <dbReference type="EC" id="3.4.16.4"/>
    </reaction>
</comment>
<feature type="active site" description="Acyl-ester intermediate" evidence="13">
    <location>
        <position position="61"/>
    </location>
</feature>
<evidence type="ECO:0000256" key="9">
    <source>
        <dbReference type="ARBA" id="ARBA00022960"/>
    </source>
</evidence>
<evidence type="ECO:0000256" key="1">
    <source>
        <dbReference type="ARBA" id="ARBA00003217"/>
    </source>
</evidence>
<dbReference type="STRING" id="690567.1359"/>
<evidence type="ECO:0000256" key="6">
    <source>
        <dbReference type="ARBA" id="ARBA00022670"/>
    </source>
</evidence>
<dbReference type="EC" id="3.4.16.4" evidence="4"/>
<evidence type="ECO:0000256" key="4">
    <source>
        <dbReference type="ARBA" id="ARBA00012448"/>
    </source>
</evidence>
<dbReference type="Proteomes" id="UP000045545">
    <property type="component" value="Unassembled WGS sequence"/>
</dbReference>
<dbReference type="GO" id="GO:0009252">
    <property type="term" value="P:peptidoglycan biosynthetic process"/>
    <property type="evidence" value="ECO:0007669"/>
    <property type="project" value="UniProtKB-UniPathway"/>
</dbReference>
<dbReference type="GO" id="GO:0009002">
    <property type="term" value="F:serine-type D-Ala-D-Ala carboxypeptidase activity"/>
    <property type="evidence" value="ECO:0007669"/>
    <property type="project" value="UniProtKB-EC"/>
</dbReference>
<dbReference type="Pfam" id="PF07943">
    <property type="entry name" value="PBP5_C"/>
    <property type="match status" value="1"/>
</dbReference>
<feature type="active site" description="Acyl-ester intermediate" evidence="13">
    <location>
        <position position="64"/>
    </location>
</feature>
<evidence type="ECO:0000256" key="5">
    <source>
        <dbReference type="ARBA" id="ARBA00022645"/>
    </source>
</evidence>
<evidence type="ECO:0000256" key="13">
    <source>
        <dbReference type="PIRSR" id="PIRSR618044-1"/>
    </source>
</evidence>
<dbReference type="EMBL" id="CGIH01000026">
    <property type="protein sequence ID" value="CFX51351.1"/>
    <property type="molecule type" value="Genomic_DNA"/>
</dbReference>
<dbReference type="InterPro" id="IPR015956">
    <property type="entry name" value="Peniciliin-bd_prot_C_sf"/>
</dbReference>
<evidence type="ECO:0000313" key="19">
    <source>
        <dbReference type="Proteomes" id="UP000045545"/>
    </source>
</evidence>
<reference evidence="18 19" key="1">
    <citation type="submission" date="2015-03" db="EMBL/GenBank/DDBJ databases">
        <authorList>
            <person name="Murphy D."/>
        </authorList>
    </citation>
    <scope>NUCLEOTIDE SEQUENCE [LARGE SCALE GENOMIC DNA]</scope>
    <source>
        <strain evidence="18 19">OL-4</strain>
    </source>
</reference>
<evidence type="ECO:0000313" key="18">
    <source>
        <dbReference type="EMBL" id="CFX51351.1"/>
    </source>
</evidence>
<comment type="pathway">
    <text evidence="2">Cell wall biogenesis; peptidoglycan biosynthesis.</text>
</comment>
<dbReference type="InterPro" id="IPR012338">
    <property type="entry name" value="Beta-lactam/transpept-like"/>
</dbReference>
<dbReference type="SMART" id="SM00936">
    <property type="entry name" value="PBP5_C"/>
    <property type="match status" value="1"/>
</dbReference>
<keyword evidence="11" id="KW-0961">Cell wall biogenesis/degradation</keyword>
<gene>
    <name evidence="18" type="ORF">1359</name>
</gene>
<dbReference type="SUPFAM" id="SSF69189">
    <property type="entry name" value="Penicillin-binding protein associated domain"/>
    <property type="match status" value="1"/>
</dbReference>
<dbReference type="GO" id="GO:0006508">
    <property type="term" value="P:proteolysis"/>
    <property type="evidence" value="ECO:0007669"/>
    <property type="project" value="UniProtKB-KW"/>
</dbReference>
<evidence type="ECO:0000256" key="2">
    <source>
        <dbReference type="ARBA" id="ARBA00004752"/>
    </source>
</evidence>
<evidence type="ECO:0000256" key="16">
    <source>
        <dbReference type="SAM" id="SignalP"/>
    </source>
</evidence>
<feature type="domain" description="Peptidase S11 D-Ala-D-Ala carboxypeptidase A C-terminal" evidence="17">
    <location>
        <begin position="274"/>
        <end position="364"/>
    </location>
</feature>
<keyword evidence="10" id="KW-0573">Peptidoglycan synthesis</keyword>
<keyword evidence="6" id="KW-0645">Protease</keyword>
<dbReference type="Gene3D" id="3.40.710.10">
    <property type="entry name" value="DD-peptidase/beta-lactamase superfamily"/>
    <property type="match status" value="1"/>
</dbReference>
<evidence type="ECO:0000256" key="15">
    <source>
        <dbReference type="RuleBase" id="RU004016"/>
    </source>
</evidence>
<comment type="similarity">
    <text evidence="3 15">Belongs to the peptidase S11 family.</text>
</comment>
<dbReference type="PANTHER" id="PTHR21581">
    <property type="entry name" value="D-ALANYL-D-ALANINE CARBOXYPEPTIDASE"/>
    <property type="match status" value="1"/>
</dbReference>
<dbReference type="InterPro" id="IPR018044">
    <property type="entry name" value="Peptidase_S11"/>
</dbReference>
<keyword evidence="7 16" id="KW-0732">Signal</keyword>
<dbReference type="RefSeq" id="WP_242847502.1">
    <property type="nucleotide sequence ID" value="NZ_CGIH01000026.1"/>
</dbReference>
<protein>
    <recommendedName>
        <fullName evidence="4">serine-type D-Ala-D-Ala carboxypeptidase</fullName>
        <ecNumber evidence="4">3.4.16.4</ecNumber>
    </recommendedName>
</protein>
<evidence type="ECO:0000256" key="3">
    <source>
        <dbReference type="ARBA" id="ARBA00007164"/>
    </source>
</evidence>
<keyword evidence="8" id="KW-0378">Hydrolase</keyword>
<dbReference type="InterPro" id="IPR037167">
    <property type="entry name" value="Peptidase_S11_C_sf"/>
</dbReference>
<evidence type="ECO:0000259" key="17">
    <source>
        <dbReference type="SMART" id="SM00936"/>
    </source>
</evidence>